<comment type="similarity">
    <text evidence="2">Belongs to the cytidine and deoxycytidylate deaminase family. ADAT3 subfamily.</text>
</comment>
<dbReference type="PANTHER" id="PTHR11079">
    <property type="entry name" value="CYTOSINE DEAMINASE FAMILY MEMBER"/>
    <property type="match status" value="1"/>
</dbReference>
<dbReference type="Gene3D" id="3.40.140.10">
    <property type="entry name" value="Cytidine Deaminase, domain 2"/>
    <property type="match status" value="2"/>
</dbReference>
<dbReference type="InterPro" id="IPR002125">
    <property type="entry name" value="CMP_dCMP_dom"/>
</dbReference>
<dbReference type="OrthoDB" id="3180714at2759"/>
<evidence type="ECO:0000313" key="5">
    <source>
        <dbReference type="EMBL" id="ELR18146.1"/>
    </source>
</evidence>
<dbReference type="GO" id="GO:0005634">
    <property type="term" value="C:nucleus"/>
    <property type="evidence" value="ECO:0007669"/>
    <property type="project" value="TreeGrafter"/>
</dbReference>
<dbReference type="VEuPathDB" id="AmoebaDB:ACA1_368780"/>
<keyword evidence="6" id="KW-1185">Reference proteome</keyword>
<evidence type="ECO:0000259" key="4">
    <source>
        <dbReference type="PROSITE" id="PS51747"/>
    </source>
</evidence>
<dbReference type="InterPro" id="IPR016193">
    <property type="entry name" value="Cytidine_deaminase-like"/>
</dbReference>
<feature type="region of interest" description="Disordered" evidence="3">
    <location>
        <begin position="1"/>
        <end position="30"/>
    </location>
</feature>
<evidence type="ECO:0000256" key="3">
    <source>
        <dbReference type="SAM" id="MobiDB-lite"/>
    </source>
</evidence>
<gene>
    <name evidence="5" type="ORF">ACA1_368780</name>
</gene>
<accession>L8H1B4</accession>
<dbReference type="Pfam" id="PF00383">
    <property type="entry name" value="dCMP_cyt_deam_1"/>
    <property type="match status" value="1"/>
</dbReference>
<keyword evidence="1" id="KW-0819">tRNA processing</keyword>
<dbReference type="GO" id="GO:0005737">
    <property type="term" value="C:cytoplasm"/>
    <property type="evidence" value="ECO:0007669"/>
    <property type="project" value="TreeGrafter"/>
</dbReference>
<dbReference type="PROSITE" id="PS51747">
    <property type="entry name" value="CYT_DCMP_DEAMINASES_2"/>
    <property type="match status" value="1"/>
</dbReference>
<organism evidence="5 6">
    <name type="scientific">Acanthamoeba castellanii (strain ATCC 30010 / Neff)</name>
    <dbReference type="NCBI Taxonomy" id="1257118"/>
    <lineage>
        <taxon>Eukaryota</taxon>
        <taxon>Amoebozoa</taxon>
        <taxon>Discosea</taxon>
        <taxon>Longamoebia</taxon>
        <taxon>Centramoebida</taxon>
        <taxon>Acanthamoebidae</taxon>
        <taxon>Acanthamoeba</taxon>
    </lineage>
</organism>
<sequence>MDAPPRKKRCLASSHDAEAASQGGAVLEGGDHPIEEVLSDEELRPFTPRTVLVADTTPKRANALLQVLNKHLPMPPHAKHLKRIRRVNDAAAAEGYVLQVLVCDPSDEQKVSEPAIAGALAAFSLSLKPVEVSAFAPLTDAQYTEWNAIWPIGARPPPREIQPPSKWPTKAFTDGVGYMKVALEQANKAKNKGERPIGAVVVNPTTGQIVAAKDMADNPSTRGNYLCTGYHLYITREPCIMCAMAVLHSRFAKVFYGAPNLAMGGLGGRAKLHTHPSLNHHFQAYTGPLQAECRQLAADP</sequence>
<feature type="compositionally biased region" description="Basic residues" evidence="3">
    <location>
        <begin position="1"/>
        <end position="10"/>
    </location>
</feature>
<dbReference type="GO" id="GO:0052717">
    <property type="term" value="F:tRNA-specific adenosine-34 deaminase activity"/>
    <property type="evidence" value="ECO:0007669"/>
    <property type="project" value="TreeGrafter"/>
</dbReference>
<dbReference type="SUPFAM" id="SSF53927">
    <property type="entry name" value="Cytidine deaminase-like"/>
    <property type="match status" value="1"/>
</dbReference>
<dbReference type="GeneID" id="14919076"/>
<dbReference type="PANTHER" id="PTHR11079:SF156">
    <property type="entry name" value="INACTIVE TRNA-SPECIFIC ADENOSINE DEAMINASE-LIKE PROTEIN 3-RELATED"/>
    <property type="match status" value="1"/>
</dbReference>
<protein>
    <submittedName>
        <fullName evidence="5">Cytidine and deoxycytidylate deaminase zincbinding region domain containing protein</fullName>
    </submittedName>
</protein>
<dbReference type="GO" id="GO:0008033">
    <property type="term" value="P:tRNA processing"/>
    <property type="evidence" value="ECO:0007669"/>
    <property type="project" value="UniProtKB-KW"/>
</dbReference>
<evidence type="ECO:0000256" key="2">
    <source>
        <dbReference type="ARBA" id="ARBA00038160"/>
    </source>
</evidence>
<dbReference type="AlphaFoldDB" id="L8H1B4"/>
<evidence type="ECO:0000256" key="1">
    <source>
        <dbReference type="ARBA" id="ARBA00022694"/>
    </source>
</evidence>
<dbReference type="EMBL" id="KB007960">
    <property type="protein sequence ID" value="ELR18146.1"/>
    <property type="molecule type" value="Genomic_DNA"/>
</dbReference>
<proteinExistence type="inferred from homology"/>
<reference evidence="5 6" key="1">
    <citation type="journal article" date="2013" name="Genome Biol.">
        <title>Genome of Acanthamoeba castellanii highlights extensive lateral gene transfer and early evolution of tyrosine kinase signaling.</title>
        <authorList>
            <person name="Clarke M."/>
            <person name="Lohan A.J."/>
            <person name="Liu B."/>
            <person name="Lagkouvardos I."/>
            <person name="Roy S."/>
            <person name="Zafar N."/>
            <person name="Bertelli C."/>
            <person name="Schilde C."/>
            <person name="Kianianmomeni A."/>
            <person name="Burglin T.R."/>
            <person name="Frech C."/>
            <person name="Turcotte B."/>
            <person name="Kopec K.O."/>
            <person name="Synnott J.M."/>
            <person name="Choo C."/>
            <person name="Paponov I."/>
            <person name="Finkler A."/>
            <person name="Soon Heng Tan C."/>
            <person name="Hutchins A.P."/>
            <person name="Weinmeier T."/>
            <person name="Rattei T."/>
            <person name="Chu J.S."/>
            <person name="Gimenez G."/>
            <person name="Irimia M."/>
            <person name="Rigden D.J."/>
            <person name="Fitzpatrick D.A."/>
            <person name="Lorenzo-Morales J."/>
            <person name="Bateman A."/>
            <person name="Chiu C.H."/>
            <person name="Tang P."/>
            <person name="Hegemann P."/>
            <person name="Fromm H."/>
            <person name="Raoult D."/>
            <person name="Greub G."/>
            <person name="Miranda-Saavedra D."/>
            <person name="Chen N."/>
            <person name="Nash P."/>
            <person name="Ginger M.L."/>
            <person name="Horn M."/>
            <person name="Schaap P."/>
            <person name="Caler L."/>
            <person name="Loftus B."/>
        </authorList>
    </citation>
    <scope>NUCLEOTIDE SEQUENCE [LARGE SCALE GENOMIC DNA]</scope>
    <source>
        <strain evidence="5 6">Neff</strain>
    </source>
</reference>
<dbReference type="OMA" id="MVERRRC"/>
<dbReference type="CDD" id="cd01285">
    <property type="entry name" value="nucleoside_deaminase"/>
    <property type="match status" value="1"/>
</dbReference>
<dbReference type="Proteomes" id="UP000011083">
    <property type="component" value="Unassembled WGS sequence"/>
</dbReference>
<name>L8H1B4_ACACF</name>
<evidence type="ECO:0000313" key="6">
    <source>
        <dbReference type="Proteomes" id="UP000011083"/>
    </source>
</evidence>
<feature type="domain" description="CMP/dCMP-type deaminase" evidence="4">
    <location>
        <begin position="173"/>
        <end position="285"/>
    </location>
</feature>
<dbReference type="STRING" id="1257118.L8H1B4"/>
<dbReference type="KEGG" id="acan:ACA1_368780"/>
<dbReference type="RefSeq" id="XP_004340166.1">
    <property type="nucleotide sequence ID" value="XM_004340118.1"/>
</dbReference>